<accession>A0A2P4WXA0</accession>
<evidence type="ECO:0000313" key="3">
    <source>
        <dbReference type="EMBL" id="POM57911.1"/>
    </source>
</evidence>
<keyword evidence="1" id="KW-0175">Coiled coil</keyword>
<gene>
    <name evidence="3" type="ORF">PHPALM_37519</name>
</gene>
<dbReference type="Proteomes" id="UP000237271">
    <property type="component" value="Unassembled WGS sequence"/>
</dbReference>
<evidence type="ECO:0000256" key="1">
    <source>
        <dbReference type="SAM" id="Coils"/>
    </source>
</evidence>
<proteinExistence type="predicted"/>
<feature type="coiled-coil region" evidence="1">
    <location>
        <begin position="62"/>
        <end position="93"/>
    </location>
</feature>
<organism evidence="3 4">
    <name type="scientific">Phytophthora palmivora</name>
    <dbReference type="NCBI Taxonomy" id="4796"/>
    <lineage>
        <taxon>Eukaryota</taxon>
        <taxon>Sar</taxon>
        <taxon>Stramenopiles</taxon>
        <taxon>Oomycota</taxon>
        <taxon>Peronosporomycetes</taxon>
        <taxon>Peronosporales</taxon>
        <taxon>Peronosporaceae</taxon>
        <taxon>Phytophthora</taxon>
    </lineage>
</organism>
<protein>
    <submittedName>
        <fullName evidence="3">Uncharacterized protein</fullName>
    </submittedName>
</protein>
<sequence>MSVQRGTGNQDARHQLDQLAQTAAAAHQSNSERISLVQQHQDVIALKTSEYLQQQHERQLALQEQQEQIRRQMAEQRMQIEEHVRLLKAAEAAM</sequence>
<name>A0A2P4WXA0_9STRA</name>
<keyword evidence="4" id="KW-1185">Reference proteome</keyword>
<feature type="compositionally biased region" description="Polar residues" evidence="2">
    <location>
        <begin position="1"/>
        <end position="10"/>
    </location>
</feature>
<comment type="caution">
    <text evidence="3">The sequence shown here is derived from an EMBL/GenBank/DDBJ whole genome shotgun (WGS) entry which is preliminary data.</text>
</comment>
<reference evidence="3 4" key="1">
    <citation type="journal article" date="2017" name="Genome Biol. Evol.">
        <title>Phytophthora megakarya and P. palmivora, closely related causal agents of cacao black pod rot, underwent increases in genome sizes and gene numbers by different mechanisms.</title>
        <authorList>
            <person name="Ali S.S."/>
            <person name="Shao J."/>
            <person name="Lary D.J."/>
            <person name="Kronmiller B."/>
            <person name="Shen D."/>
            <person name="Strem M.D."/>
            <person name="Amoako-Attah I."/>
            <person name="Akrofi A.Y."/>
            <person name="Begoude B.A."/>
            <person name="Ten Hoopen G.M."/>
            <person name="Coulibaly K."/>
            <person name="Kebe B.I."/>
            <person name="Melnick R.L."/>
            <person name="Guiltinan M.J."/>
            <person name="Tyler B.M."/>
            <person name="Meinhardt L.W."/>
            <person name="Bailey B.A."/>
        </authorList>
    </citation>
    <scope>NUCLEOTIDE SEQUENCE [LARGE SCALE GENOMIC DNA]</scope>
    <source>
        <strain evidence="4">sbr112.9</strain>
    </source>
</reference>
<feature type="region of interest" description="Disordered" evidence="2">
    <location>
        <begin position="1"/>
        <end position="33"/>
    </location>
</feature>
<dbReference type="EMBL" id="NCKW01020450">
    <property type="protein sequence ID" value="POM57911.1"/>
    <property type="molecule type" value="Genomic_DNA"/>
</dbReference>
<feature type="compositionally biased region" description="Low complexity" evidence="2">
    <location>
        <begin position="17"/>
        <end position="28"/>
    </location>
</feature>
<evidence type="ECO:0000313" key="4">
    <source>
        <dbReference type="Proteomes" id="UP000237271"/>
    </source>
</evidence>
<dbReference type="AlphaFoldDB" id="A0A2P4WXA0"/>
<evidence type="ECO:0000256" key="2">
    <source>
        <dbReference type="SAM" id="MobiDB-lite"/>
    </source>
</evidence>